<feature type="domain" description="FAD-binding" evidence="2">
    <location>
        <begin position="5"/>
        <end position="323"/>
    </location>
</feature>
<dbReference type="PRINTS" id="PR00420">
    <property type="entry name" value="RNGMNOXGNASE"/>
</dbReference>
<accession>A0ABV9ML11</accession>
<sequence>MDSSTRCIIVGGGPAGMVAGLLLARYGIPVTVFEKHRDFLRDFRGDTIHPSTLQLLDELGLMGEFEKINYSKVTHAEFPCKDGTLSTVLDLSRLKHPYPYIAMAPQWDFLDLLARAGADEDCFELRMNCEVTDLLIEGGRVVGIRYSGPEGIGQMRALLTIAADGRWSKVREVAGISMKAFRVPLDVWWFKVPGQLQGENVLAPAFAKNRAFVLIPRNGYVQTAMLLSKGADAQLRTLGSEVWHQAIVAAAPELHEGVQGLKLEDAKLLDIKVNRAIRWWRRGLLCIGDSAHAMSPVGGVGVNLAVQDAVATARILAGPLKSGTISDRDVAAVQKRRIIPTILVQSTQRLMHLGLERLMKSNEEVAMPVLVAKFLKAFPSLTSIPARLLGVGILQERPPAAARSRVIKR</sequence>
<dbReference type="NCBIfam" id="NF004833">
    <property type="entry name" value="PRK06185.1-1"/>
    <property type="match status" value="1"/>
</dbReference>
<evidence type="ECO:0000259" key="2">
    <source>
        <dbReference type="Pfam" id="PF01494"/>
    </source>
</evidence>
<dbReference type="Pfam" id="PF01494">
    <property type="entry name" value="FAD_binding_3"/>
    <property type="match status" value="1"/>
</dbReference>
<dbReference type="RefSeq" id="WP_346059940.1">
    <property type="nucleotide sequence ID" value="NZ_BAAAVQ010000068.1"/>
</dbReference>
<protein>
    <submittedName>
        <fullName evidence="3">FAD-dependent oxidoreductase</fullName>
    </submittedName>
</protein>
<name>A0ABV9ML11_9MICC</name>
<comment type="caution">
    <text evidence="3">The sequence shown here is derived from an EMBL/GenBank/DDBJ whole genome shotgun (WGS) entry which is preliminary data.</text>
</comment>
<evidence type="ECO:0000313" key="4">
    <source>
        <dbReference type="Proteomes" id="UP001595884"/>
    </source>
</evidence>
<dbReference type="InterPro" id="IPR002938">
    <property type="entry name" value="FAD-bd"/>
</dbReference>
<organism evidence="3 4">
    <name type="scientific">Glutamicibacter bergerei</name>
    <dbReference type="NCBI Taxonomy" id="256702"/>
    <lineage>
        <taxon>Bacteria</taxon>
        <taxon>Bacillati</taxon>
        <taxon>Actinomycetota</taxon>
        <taxon>Actinomycetes</taxon>
        <taxon>Micrococcales</taxon>
        <taxon>Micrococcaceae</taxon>
        <taxon>Glutamicibacter</taxon>
    </lineage>
</organism>
<dbReference type="InterPro" id="IPR050631">
    <property type="entry name" value="PheA/TfdB_FAD_monoxygenase"/>
</dbReference>
<evidence type="ECO:0000313" key="3">
    <source>
        <dbReference type="EMBL" id="MFC4716290.1"/>
    </source>
</evidence>
<dbReference type="Gene3D" id="3.50.50.60">
    <property type="entry name" value="FAD/NAD(P)-binding domain"/>
    <property type="match status" value="2"/>
</dbReference>
<keyword evidence="1" id="KW-0560">Oxidoreductase</keyword>
<evidence type="ECO:0000256" key="1">
    <source>
        <dbReference type="ARBA" id="ARBA00023002"/>
    </source>
</evidence>
<dbReference type="PANTHER" id="PTHR43476:SF5">
    <property type="entry name" value="FAD-DEPENDENT MONOOXYGENASE"/>
    <property type="match status" value="1"/>
</dbReference>
<proteinExistence type="predicted"/>
<dbReference type="PANTHER" id="PTHR43476">
    <property type="entry name" value="3-(3-HYDROXY-PHENYL)PROPIONATE/3-HYDROXYCINNAMIC ACID HYDROXYLASE"/>
    <property type="match status" value="1"/>
</dbReference>
<reference evidence="4" key="1">
    <citation type="journal article" date="2019" name="Int. J. Syst. Evol. Microbiol.">
        <title>The Global Catalogue of Microorganisms (GCM) 10K type strain sequencing project: providing services to taxonomists for standard genome sequencing and annotation.</title>
        <authorList>
            <consortium name="The Broad Institute Genomics Platform"/>
            <consortium name="The Broad Institute Genome Sequencing Center for Infectious Disease"/>
            <person name="Wu L."/>
            <person name="Ma J."/>
        </authorList>
    </citation>
    <scope>NUCLEOTIDE SEQUENCE [LARGE SCALE GENOMIC DNA]</scope>
    <source>
        <strain evidence="4">CGMCC 1.12849</strain>
    </source>
</reference>
<dbReference type="InterPro" id="IPR036188">
    <property type="entry name" value="FAD/NAD-bd_sf"/>
</dbReference>
<dbReference type="SUPFAM" id="SSF51905">
    <property type="entry name" value="FAD/NAD(P)-binding domain"/>
    <property type="match status" value="1"/>
</dbReference>
<dbReference type="EMBL" id="JBHSHE010000038">
    <property type="protein sequence ID" value="MFC4716290.1"/>
    <property type="molecule type" value="Genomic_DNA"/>
</dbReference>
<keyword evidence="4" id="KW-1185">Reference proteome</keyword>
<dbReference type="Proteomes" id="UP001595884">
    <property type="component" value="Unassembled WGS sequence"/>
</dbReference>
<gene>
    <name evidence="3" type="ORF">ACFO7V_09075</name>
</gene>